<dbReference type="CDD" id="cd00167">
    <property type="entry name" value="SANT"/>
    <property type="match status" value="1"/>
</dbReference>
<evidence type="ECO:0000259" key="6">
    <source>
        <dbReference type="PROSITE" id="PS51294"/>
    </source>
</evidence>
<keyword evidence="1" id="KW-0805">Transcription regulation</keyword>
<dbReference type="PROSITE" id="PS50090">
    <property type="entry name" value="MYB_LIKE"/>
    <property type="match status" value="1"/>
</dbReference>
<feature type="region of interest" description="Disordered" evidence="4">
    <location>
        <begin position="1"/>
        <end position="23"/>
    </location>
</feature>
<accession>K3WNB6</accession>
<keyword evidence="8" id="KW-1185">Reference proteome</keyword>
<name>K3WNB6_GLOUD</name>
<proteinExistence type="predicted"/>
<dbReference type="InterPro" id="IPR001005">
    <property type="entry name" value="SANT/Myb"/>
</dbReference>
<feature type="compositionally biased region" description="Low complexity" evidence="4">
    <location>
        <begin position="8"/>
        <end position="21"/>
    </location>
</feature>
<dbReference type="HOGENOM" id="CLU_080595_0_1_1"/>
<dbReference type="PANTHER" id="PTHR12802">
    <property type="entry name" value="SWI/SNF COMPLEX-RELATED"/>
    <property type="match status" value="1"/>
</dbReference>
<dbReference type="NCBIfam" id="TIGR01557">
    <property type="entry name" value="myb_SHAQKYF"/>
    <property type="match status" value="1"/>
</dbReference>
<dbReference type="InParanoid" id="K3WNB6"/>
<evidence type="ECO:0000256" key="1">
    <source>
        <dbReference type="ARBA" id="ARBA00023015"/>
    </source>
</evidence>
<evidence type="ECO:0000313" key="8">
    <source>
        <dbReference type="Proteomes" id="UP000019132"/>
    </source>
</evidence>
<dbReference type="InterPro" id="IPR006447">
    <property type="entry name" value="Myb_dom_plants"/>
</dbReference>
<keyword evidence="2" id="KW-0804">Transcription</keyword>
<dbReference type="SUPFAM" id="SSF46689">
    <property type="entry name" value="Homeodomain-like"/>
    <property type="match status" value="1"/>
</dbReference>
<dbReference type="EMBL" id="GL376604">
    <property type="status" value="NOT_ANNOTATED_CDS"/>
    <property type="molecule type" value="Genomic_DNA"/>
</dbReference>
<reference evidence="8" key="2">
    <citation type="submission" date="2010-04" db="EMBL/GenBank/DDBJ databases">
        <authorList>
            <person name="Buell R."/>
            <person name="Hamilton J."/>
            <person name="Hostetler J."/>
        </authorList>
    </citation>
    <scope>NUCLEOTIDE SEQUENCE [LARGE SCALE GENOMIC DNA]</scope>
    <source>
        <strain evidence="8">DAOM:BR144</strain>
    </source>
</reference>
<dbReference type="PROSITE" id="PS51294">
    <property type="entry name" value="HTH_MYB"/>
    <property type="match status" value="1"/>
</dbReference>
<dbReference type="SMART" id="SM00717">
    <property type="entry name" value="SANT"/>
    <property type="match status" value="1"/>
</dbReference>
<dbReference type="STRING" id="431595.K3WNB6"/>
<dbReference type="AlphaFoldDB" id="K3WNB6"/>
<keyword evidence="3" id="KW-0539">Nucleus</keyword>
<protein>
    <submittedName>
        <fullName evidence="7">Uncharacterized protein</fullName>
    </submittedName>
</protein>
<evidence type="ECO:0000259" key="5">
    <source>
        <dbReference type="PROSITE" id="PS50090"/>
    </source>
</evidence>
<dbReference type="Gene3D" id="1.10.10.60">
    <property type="entry name" value="Homeodomain-like"/>
    <property type="match status" value="1"/>
</dbReference>
<evidence type="ECO:0000256" key="4">
    <source>
        <dbReference type="SAM" id="MobiDB-lite"/>
    </source>
</evidence>
<dbReference type="eggNOG" id="KOG0724">
    <property type="taxonomic scope" value="Eukaryota"/>
</dbReference>
<evidence type="ECO:0000256" key="2">
    <source>
        <dbReference type="ARBA" id="ARBA00023163"/>
    </source>
</evidence>
<dbReference type="VEuPathDB" id="FungiDB:PYU1_G006446"/>
<reference evidence="7" key="3">
    <citation type="submission" date="2015-02" db="UniProtKB">
        <authorList>
            <consortium name="EnsemblProtists"/>
        </authorList>
    </citation>
    <scope>IDENTIFICATION</scope>
    <source>
        <strain evidence="7">DAOM BR144</strain>
    </source>
</reference>
<sequence length="228" mass="25391">MASTTKNTTPSKAAATMTTTTRRVWSEEEHDKFLLGIKLFPKGPWRMIAAQVGTRTPRQVQTHAQKYYEKVARRMRGLRKDRKKLMRPEHRLDEDMAKLCKIASTQDVVVGSRIGAPILGCGLNAVSSPMGVDIVTSSTEDAVDDEFGARPQDDFYYSPPGSFVSLLTDDNDNNCSGDNLQDLAAMWNDVKDSDDADSVIMDLDDHCLDYLMEVLDAPTLLAAESYDY</sequence>
<dbReference type="InterPro" id="IPR017930">
    <property type="entry name" value="Myb_dom"/>
</dbReference>
<evidence type="ECO:0000256" key="3">
    <source>
        <dbReference type="ARBA" id="ARBA00023242"/>
    </source>
</evidence>
<reference evidence="8" key="1">
    <citation type="journal article" date="2010" name="Genome Biol.">
        <title>Genome sequence of the necrotrophic plant pathogen Pythium ultimum reveals original pathogenicity mechanisms and effector repertoire.</title>
        <authorList>
            <person name="Levesque C.A."/>
            <person name="Brouwer H."/>
            <person name="Cano L."/>
            <person name="Hamilton J.P."/>
            <person name="Holt C."/>
            <person name="Huitema E."/>
            <person name="Raffaele S."/>
            <person name="Robideau G.P."/>
            <person name="Thines M."/>
            <person name="Win J."/>
            <person name="Zerillo M.M."/>
            <person name="Beakes G.W."/>
            <person name="Boore J.L."/>
            <person name="Busam D."/>
            <person name="Dumas B."/>
            <person name="Ferriera S."/>
            <person name="Fuerstenberg S.I."/>
            <person name="Gachon C.M."/>
            <person name="Gaulin E."/>
            <person name="Govers F."/>
            <person name="Grenville-Briggs L."/>
            <person name="Horner N."/>
            <person name="Hostetler J."/>
            <person name="Jiang R.H."/>
            <person name="Johnson J."/>
            <person name="Krajaejun T."/>
            <person name="Lin H."/>
            <person name="Meijer H.J."/>
            <person name="Moore B."/>
            <person name="Morris P."/>
            <person name="Phuntmart V."/>
            <person name="Puiu D."/>
            <person name="Shetty J."/>
            <person name="Stajich J.E."/>
            <person name="Tripathy S."/>
            <person name="Wawra S."/>
            <person name="van West P."/>
            <person name="Whitty B.R."/>
            <person name="Coutinho P.M."/>
            <person name="Henrissat B."/>
            <person name="Martin F."/>
            <person name="Thomas P.D."/>
            <person name="Tyler B.M."/>
            <person name="De Vries R.P."/>
            <person name="Kamoun S."/>
            <person name="Yandell M."/>
            <person name="Tisserat N."/>
            <person name="Buell C.R."/>
        </authorList>
    </citation>
    <scope>NUCLEOTIDE SEQUENCE</scope>
    <source>
        <strain evidence="8">DAOM:BR144</strain>
    </source>
</reference>
<evidence type="ECO:0000313" key="7">
    <source>
        <dbReference type="EnsemblProtists" id="PYU1_T006458"/>
    </source>
</evidence>
<feature type="domain" description="Myb-like" evidence="5">
    <location>
        <begin position="17"/>
        <end position="68"/>
    </location>
</feature>
<dbReference type="GO" id="GO:0003677">
    <property type="term" value="F:DNA binding"/>
    <property type="evidence" value="ECO:0007669"/>
    <property type="project" value="InterPro"/>
</dbReference>
<dbReference type="Proteomes" id="UP000019132">
    <property type="component" value="Unassembled WGS sequence"/>
</dbReference>
<dbReference type="EnsemblProtists" id="PYU1_T006458">
    <property type="protein sequence ID" value="PYU1_T006458"/>
    <property type="gene ID" value="PYU1_G006446"/>
</dbReference>
<organism evidence="7 8">
    <name type="scientific">Globisporangium ultimum (strain ATCC 200006 / CBS 805.95 / DAOM BR144)</name>
    <name type="common">Pythium ultimum</name>
    <dbReference type="NCBI Taxonomy" id="431595"/>
    <lineage>
        <taxon>Eukaryota</taxon>
        <taxon>Sar</taxon>
        <taxon>Stramenopiles</taxon>
        <taxon>Oomycota</taxon>
        <taxon>Peronosporomycetes</taxon>
        <taxon>Pythiales</taxon>
        <taxon>Pythiaceae</taxon>
        <taxon>Globisporangium</taxon>
    </lineage>
</organism>
<dbReference type="Pfam" id="PF00249">
    <property type="entry name" value="Myb_DNA-binding"/>
    <property type="match status" value="1"/>
</dbReference>
<dbReference type="PANTHER" id="PTHR12802:SF155">
    <property type="entry name" value="DEUBIQUITINASE MYSM1"/>
    <property type="match status" value="1"/>
</dbReference>
<feature type="domain" description="HTH myb-type" evidence="6">
    <location>
        <begin position="17"/>
        <end position="72"/>
    </location>
</feature>
<dbReference type="InterPro" id="IPR009057">
    <property type="entry name" value="Homeodomain-like_sf"/>
</dbReference>